<dbReference type="HOGENOM" id="CLU_1253311_0_0_1"/>
<gene>
    <name evidence="2" type="ORF">M422DRAFT_172849</name>
</gene>
<feature type="non-terminal residue" evidence="2">
    <location>
        <position position="1"/>
    </location>
</feature>
<accession>A0A0C9UDC6</accession>
<evidence type="ECO:0000313" key="3">
    <source>
        <dbReference type="Proteomes" id="UP000054279"/>
    </source>
</evidence>
<dbReference type="AlphaFoldDB" id="A0A0C9UDC6"/>
<protein>
    <recommendedName>
        <fullName evidence="1">Thioester reductase (TE) domain-containing protein</fullName>
    </recommendedName>
</protein>
<dbReference type="Gene3D" id="3.40.50.720">
    <property type="entry name" value="NAD(P)-binding Rossmann-like Domain"/>
    <property type="match status" value="1"/>
</dbReference>
<proteinExistence type="predicted"/>
<dbReference type="SUPFAM" id="SSF51735">
    <property type="entry name" value="NAD(P)-binding Rossmann-fold domains"/>
    <property type="match status" value="1"/>
</dbReference>
<dbReference type="OrthoDB" id="5334845at2759"/>
<name>A0A0C9UDC6_SPHS4</name>
<dbReference type="InterPro" id="IPR036291">
    <property type="entry name" value="NAD(P)-bd_dom_sf"/>
</dbReference>
<dbReference type="EMBL" id="KN837139">
    <property type="protein sequence ID" value="KIJ41088.1"/>
    <property type="molecule type" value="Genomic_DNA"/>
</dbReference>
<evidence type="ECO:0000313" key="2">
    <source>
        <dbReference type="EMBL" id="KIJ41088.1"/>
    </source>
</evidence>
<feature type="domain" description="Thioester reductase (TE)" evidence="1">
    <location>
        <begin position="1"/>
        <end position="209"/>
    </location>
</feature>
<keyword evidence="3" id="KW-1185">Reference proteome</keyword>
<sequence length="221" mass="25004">MLGSRVLNRILDEPGITVFCLLRGEPLERLKTSFSKHHLPISKLETTYSQNRLRLLRTKDLCSSNLGLDEKDYSMLRDCIDTIVHAAWPVNFNLPLAEFKPFIACSCNLAQLAMTAVERVQYHFIGSYASTFNYQGNLVPERILEPRVEDSLAQGYAIAKLIAENSLLRIRTAHPSTFDLTIIRVGQICGDTVIGSWNVDEMMPMMIAFLPVIQAFPRNFP</sequence>
<dbReference type="Pfam" id="PF07993">
    <property type="entry name" value="NAD_binding_4"/>
    <property type="match status" value="1"/>
</dbReference>
<dbReference type="Proteomes" id="UP000054279">
    <property type="component" value="Unassembled WGS sequence"/>
</dbReference>
<reference evidence="2 3" key="1">
    <citation type="submission" date="2014-06" db="EMBL/GenBank/DDBJ databases">
        <title>Evolutionary Origins and Diversification of the Mycorrhizal Mutualists.</title>
        <authorList>
            <consortium name="DOE Joint Genome Institute"/>
            <consortium name="Mycorrhizal Genomics Consortium"/>
            <person name="Kohler A."/>
            <person name="Kuo A."/>
            <person name="Nagy L.G."/>
            <person name="Floudas D."/>
            <person name="Copeland A."/>
            <person name="Barry K.W."/>
            <person name="Cichocki N."/>
            <person name="Veneault-Fourrey C."/>
            <person name="LaButti K."/>
            <person name="Lindquist E.A."/>
            <person name="Lipzen A."/>
            <person name="Lundell T."/>
            <person name="Morin E."/>
            <person name="Murat C."/>
            <person name="Riley R."/>
            <person name="Ohm R."/>
            <person name="Sun H."/>
            <person name="Tunlid A."/>
            <person name="Henrissat B."/>
            <person name="Grigoriev I.V."/>
            <person name="Hibbett D.S."/>
            <person name="Martin F."/>
        </authorList>
    </citation>
    <scope>NUCLEOTIDE SEQUENCE [LARGE SCALE GENOMIC DNA]</scope>
    <source>
        <strain evidence="2 3">SS14</strain>
    </source>
</reference>
<dbReference type="InterPro" id="IPR013120">
    <property type="entry name" value="FAR_NAD-bd"/>
</dbReference>
<organism evidence="2 3">
    <name type="scientific">Sphaerobolus stellatus (strain SS14)</name>
    <dbReference type="NCBI Taxonomy" id="990650"/>
    <lineage>
        <taxon>Eukaryota</taxon>
        <taxon>Fungi</taxon>
        <taxon>Dikarya</taxon>
        <taxon>Basidiomycota</taxon>
        <taxon>Agaricomycotina</taxon>
        <taxon>Agaricomycetes</taxon>
        <taxon>Phallomycetidae</taxon>
        <taxon>Geastrales</taxon>
        <taxon>Sphaerobolaceae</taxon>
        <taxon>Sphaerobolus</taxon>
    </lineage>
</organism>
<evidence type="ECO:0000259" key="1">
    <source>
        <dbReference type="Pfam" id="PF07993"/>
    </source>
</evidence>